<comment type="similarity">
    <text evidence="1">Belongs to the short-chain dehydrogenases/reductases (SDR) family.</text>
</comment>
<gene>
    <name evidence="2" type="ORF">S06H3_49497</name>
</gene>
<dbReference type="InterPro" id="IPR036291">
    <property type="entry name" value="NAD(P)-bd_dom_sf"/>
</dbReference>
<reference evidence="2" key="1">
    <citation type="journal article" date="2014" name="Front. Microbiol.">
        <title>High frequency of phylogenetically diverse reductive dehalogenase-homologous genes in deep subseafloor sedimentary metagenomes.</title>
        <authorList>
            <person name="Kawai M."/>
            <person name="Futagami T."/>
            <person name="Toyoda A."/>
            <person name="Takaki Y."/>
            <person name="Nishi S."/>
            <person name="Hori S."/>
            <person name="Arai W."/>
            <person name="Tsubouchi T."/>
            <person name="Morono Y."/>
            <person name="Uchiyama I."/>
            <person name="Ito T."/>
            <person name="Fujiyama A."/>
            <person name="Inagaki F."/>
            <person name="Takami H."/>
        </authorList>
    </citation>
    <scope>NUCLEOTIDE SEQUENCE</scope>
    <source>
        <strain evidence="2">Expedition CK06-06</strain>
    </source>
</reference>
<comment type="caution">
    <text evidence="2">The sequence shown here is derived from an EMBL/GenBank/DDBJ whole genome shotgun (WGS) entry which is preliminary data.</text>
</comment>
<dbReference type="AlphaFoldDB" id="X1MVC8"/>
<proteinExistence type="inferred from homology"/>
<dbReference type="InterPro" id="IPR002347">
    <property type="entry name" value="SDR_fam"/>
</dbReference>
<evidence type="ECO:0000256" key="1">
    <source>
        <dbReference type="ARBA" id="ARBA00006484"/>
    </source>
</evidence>
<accession>X1MVC8</accession>
<evidence type="ECO:0000313" key="2">
    <source>
        <dbReference type="EMBL" id="GAI35642.1"/>
    </source>
</evidence>
<dbReference type="PRINTS" id="PR00081">
    <property type="entry name" value="GDHRDH"/>
</dbReference>
<sequence>MKLENKVALVTGSSSGIGKGIAVGFAKEGADVVVNYHSRKNLAEETVNIVKKLGRRAIAIQADVAKIDDVTRLIDGAWAMLGKIDILVNNAGISPEVPFLKVSEKTWDRVLAVNLKGAFLCSQAVARKWWKIKSPVRS</sequence>
<dbReference type="Pfam" id="PF00106">
    <property type="entry name" value="adh_short"/>
    <property type="match status" value="1"/>
</dbReference>
<protein>
    <submittedName>
        <fullName evidence="2">Uncharacterized protein</fullName>
    </submittedName>
</protein>
<dbReference type="InterPro" id="IPR050259">
    <property type="entry name" value="SDR"/>
</dbReference>
<dbReference type="PANTHER" id="PTHR42879:SF2">
    <property type="entry name" value="3-OXOACYL-[ACYL-CARRIER-PROTEIN] REDUCTASE FABG"/>
    <property type="match status" value="1"/>
</dbReference>
<dbReference type="EMBL" id="BARV01031258">
    <property type="protein sequence ID" value="GAI35642.1"/>
    <property type="molecule type" value="Genomic_DNA"/>
</dbReference>
<organism evidence="2">
    <name type="scientific">marine sediment metagenome</name>
    <dbReference type="NCBI Taxonomy" id="412755"/>
    <lineage>
        <taxon>unclassified sequences</taxon>
        <taxon>metagenomes</taxon>
        <taxon>ecological metagenomes</taxon>
    </lineage>
</organism>
<dbReference type="PANTHER" id="PTHR42879">
    <property type="entry name" value="3-OXOACYL-(ACYL-CARRIER-PROTEIN) REDUCTASE"/>
    <property type="match status" value="1"/>
</dbReference>
<dbReference type="Gene3D" id="3.40.50.720">
    <property type="entry name" value="NAD(P)-binding Rossmann-like Domain"/>
    <property type="match status" value="1"/>
</dbReference>
<name>X1MVC8_9ZZZZ</name>
<dbReference type="SUPFAM" id="SSF51735">
    <property type="entry name" value="NAD(P)-binding Rossmann-fold domains"/>
    <property type="match status" value="1"/>
</dbReference>